<keyword evidence="5 6" id="KW-0472">Membrane</keyword>
<feature type="domain" description="Polycystin" evidence="8">
    <location>
        <begin position="16"/>
        <end position="105"/>
    </location>
</feature>
<feature type="transmembrane region" description="Helical" evidence="6">
    <location>
        <begin position="175"/>
        <end position="198"/>
    </location>
</feature>
<evidence type="ECO:0000256" key="6">
    <source>
        <dbReference type="SAM" id="Phobius"/>
    </source>
</evidence>
<protein>
    <recommendedName>
        <fullName evidence="11">Ion transport domain-containing protein</fullName>
    </recommendedName>
</protein>
<evidence type="ECO:0000256" key="3">
    <source>
        <dbReference type="ARBA" id="ARBA00022692"/>
    </source>
</evidence>
<dbReference type="GO" id="GO:0005262">
    <property type="term" value="F:calcium channel activity"/>
    <property type="evidence" value="ECO:0007669"/>
    <property type="project" value="TreeGrafter"/>
</dbReference>
<dbReference type="PANTHER" id="PTHR10877:SF183">
    <property type="entry name" value="AT14535P-RELATED"/>
    <property type="match status" value="1"/>
</dbReference>
<organism evidence="9 10">
    <name type="scientific">Dibothriocephalus latus</name>
    <name type="common">Fish tapeworm</name>
    <name type="synonym">Diphyllobothrium latum</name>
    <dbReference type="NCBI Taxonomy" id="60516"/>
    <lineage>
        <taxon>Eukaryota</taxon>
        <taxon>Metazoa</taxon>
        <taxon>Spiralia</taxon>
        <taxon>Lophotrochozoa</taxon>
        <taxon>Platyhelminthes</taxon>
        <taxon>Cestoda</taxon>
        <taxon>Eucestoda</taxon>
        <taxon>Diphyllobothriidea</taxon>
        <taxon>Diphyllobothriidae</taxon>
        <taxon>Dibothriocephalus</taxon>
    </lineage>
</organism>
<evidence type="ECO:0000256" key="1">
    <source>
        <dbReference type="ARBA" id="ARBA00004141"/>
    </source>
</evidence>
<evidence type="ECO:0000313" key="9">
    <source>
        <dbReference type="EMBL" id="VDN15236.1"/>
    </source>
</evidence>
<evidence type="ECO:0000256" key="4">
    <source>
        <dbReference type="ARBA" id="ARBA00022989"/>
    </source>
</evidence>
<gene>
    <name evidence="9" type="ORF">DILT_LOCUS11067</name>
</gene>
<reference evidence="9 10" key="1">
    <citation type="submission" date="2018-11" db="EMBL/GenBank/DDBJ databases">
        <authorList>
            <consortium name="Pathogen Informatics"/>
        </authorList>
    </citation>
    <scope>NUCLEOTIDE SEQUENCE [LARGE SCALE GENOMIC DNA]</scope>
</reference>
<feature type="transmembrane region" description="Helical" evidence="6">
    <location>
        <begin position="218"/>
        <end position="238"/>
    </location>
</feature>
<evidence type="ECO:0008006" key="11">
    <source>
        <dbReference type="Google" id="ProtNLM"/>
    </source>
</evidence>
<evidence type="ECO:0000259" key="8">
    <source>
        <dbReference type="Pfam" id="PF20519"/>
    </source>
</evidence>
<evidence type="ECO:0000313" key="10">
    <source>
        <dbReference type="Proteomes" id="UP000281553"/>
    </source>
</evidence>
<dbReference type="EMBL" id="UYRU01061840">
    <property type="protein sequence ID" value="VDN15236.1"/>
    <property type="molecule type" value="Genomic_DNA"/>
</dbReference>
<name>A0A3P7PB89_DIBLA</name>
<dbReference type="InterPro" id="IPR027359">
    <property type="entry name" value="Volt_channel_dom_sf"/>
</dbReference>
<dbReference type="InterPro" id="IPR013122">
    <property type="entry name" value="PKD1_2_channel"/>
</dbReference>
<evidence type="ECO:0000256" key="5">
    <source>
        <dbReference type="ARBA" id="ARBA00023136"/>
    </source>
</evidence>
<keyword evidence="4 6" id="KW-1133">Transmembrane helix</keyword>
<evidence type="ECO:0000259" key="7">
    <source>
        <dbReference type="Pfam" id="PF08016"/>
    </source>
</evidence>
<dbReference type="Pfam" id="PF20519">
    <property type="entry name" value="Polycystin_dom"/>
    <property type="match status" value="1"/>
</dbReference>
<dbReference type="Gene3D" id="1.20.120.350">
    <property type="entry name" value="Voltage-gated potassium channels. Chain C"/>
    <property type="match status" value="1"/>
</dbReference>
<dbReference type="Proteomes" id="UP000281553">
    <property type="component" value="Unassembled WGS sequence"/>
</dbReference>
<accession>A0A3P7PB89</accession>
<dbReference type="GO" id="GO:0050982">
    <property type="term" value="P:detection of mechanical stimulus"/>
    <property type="evidence" value="ECO:0007669"/>
    <property type="project" value="TreeGrafter"/>
</dbReference>
<dbReference type="PANTHER" id="PTHR10877">
    <property type="entry name" value="POLYCYSTIN FAMILY MEMBER"/>
    <property type="match status" value="1"/>
</dbReference>
<feature type="domain" description="Polycystin cation channel PKD1/PKD2" evidence="7">
    <location>
        <begin position="137"/>
        <end position="240"/>
    </location>
</feature>
<comment type="subcellular location">
    <subcellularLocation>
        <location evidence="1">Membrane</location>
        <topology evidence="1">Multi-pass membrane protein</topology>
    </subcellularLocation>
</comment>
<feature type="transmembrane region" description="Helical" evidence="6">
    <location>
        <begin position="134"/>
        <end position="155"/>
    </location>
</feature>
<keyword evidence="3 6" id="KW-0812">Transmembrane</keyword>
<dbReference type="Pfam" id="PF08016">
    <property type="entry name" value="PKD_channel"/>
    <property type="match status" value="1"/>
</dbReference>
<dbReference type="InterPro" id="IPR046791">
    <property type="entry name" value="Polycystin_dom"/>
</dbReference>
<dbReference type="OrthoDB" id="444119at2759"/>
<dbReference type="InterPro" id="IPR051223">
    <property type="entry name" value="Polycystin"/>
</dbReference>
<dbReference type="GO" id="GO:0016020">
    <property type="term" value="C:membrane"/>
    <property type="evidence" value="ECO:0007669"/>
    <property type="project" value="UniProtKB-SubCell"/>
</dbReference>
<sequence>MFKIGLESTFISNQNYYMRGGMLTALYASVEGTHKNEEAEFHLKTDNKLVGRPRIRQVRVRGVECAIPNSMKKYLSVCYPNFAAEFECTAELEPKFRKNVTHSAGAILFETPYTGGVISSAVFRPLRLIHGNGATAKCVLTCEIITLVFVVYFVIEEILELSRLGLAYFRKFWNLLDLTVVAFSVTCVILHAYGYILAHKLLKNGVTADDVYPGFVDVAYWCLQYNRMLALLVFFAMIKVG</sequence>
<comment type="similarity">
    <text evidence="2">Belongs to the polycystin family.</text>
</comment>
<proteinExistence type="inferred from homology"/>
<dbReference type="AlphaFoldDB" id="A0A3P7PB89"/>
<evidence type="ECO:0000256" key="2">
    <source>
        <dbReference type="ARBA" id="ARBA00007200"/>
    </source>
</evidence>
<keyword evidence="10" id="KW-1185">Reference proteome</keyword>